<evidence type="ECO:0000256" key="1">
    <source>
        <dbReference type="ARBA" id="ARBA00008987"/>
    </source>
</evidence>
<proteinExistence type="inferred from homology"/>
<dbReference type="EMBL" id="JAAALK010000079">
    <property type="protein sequence ID" value="KAG8097046.1"/>
    <property type="molecule type" value="Genomic_DNA"/>
</dbReference>
<evidence type="ECO:0000259" key="3">
    <source>
        <dbReference type="Pfam" id="PF00085"/>
    </source>
</evidence>
<gene>
    <name evidence="4" type="ORF">GUJ93_ZPchr0013g35505</name>
</gene>
<sequence>MAVRYVVVVLGYSHPYEDKWWENNIKSSNMRNIESQEDFDKQLLLASDKLTIVVFFSPSCGACKALHPKVCQLAGMQPGLQFLMAQKAASVASAAPFQLFIRSKMR</sequence>
<reference evidence="4" key="1">
    <citation type="journal article" date="2021" name="bioRxiv">
        <title>Whole Genome Assembly and Annotation of Northern Wild Rice, Zizania palustris L., Supports a Whole Genome Duplication in the Zizania Genus.</title>
        <authorList>
            <person name="Haas M."/>
            <person name="Kono T."/>
            <person name="Macchietto M."/>
            <person name="Millas R."/>
            <person name="McGilp L."/>
            <person name="Shao M."/>
            <person name="Duquette J."/>
            <person name="Hirsch C.N."/>
            <person name="Kimball J."/>
        </authorList>
    </citation>
    <scope>NUCLEOTIDE SEQUENCE</scope>
    <source>
        <tissue evidence="4">Fresh leaf tissue</tissue>
    </source>
</reference>
<feature type="domain" description="Thioredoxin" evidence="3">
    <location>
        <begin position="35"/>
        <end position="84"/>
    </location>
</feature>
<dbReference type="GO" id="GO:0045454">
    <property type="term" value="P:cell redox homeostasis"/>
    <property type="evidence" value="ECO:0007669"/>
    <property type="project" value="TreeGrafter"/>
</dbReference>
<dbReference type="PANTHER" id="PTHR43601">
    <property type="entry name" value="THIOREDOXIN, MITOCHONDRIAL"/>
    <property type="match status" value="1"/>
</dbReference>
<comment type="similarity">
    <text evidence="1">Belongs to the thioredoxin family.</text>
</comment>
<comment type="caution">
    <text evidence="4">The sequence shown here is derived from an EMBL/GenBank/DDBJ whole genome shotgun (WGS) entry which is preliminary data.</text>
</comment>
<accession>A0A8J6BY86</accession>
<dbReference type="PANTHER" id="PTHR43601:SF35">
    <property type="entry name" value="THIOREDOXIN DOMAIN-CONTAINING PROTEIN"/>
    <property type="match status" value="1"/>
</dbReference>
<dbReference type="InterPro" id="IPR013766">
    <property type="entry name" value="Thioredoxin_domain"/>
</dbReference>
<evidence type="ECO:0000256" key="2">
    <source>
        <dbReference type="ARBA" id="ARBA00023284"/>
    </source>
</evidence>
<keyword evidence="5" id="KW-1185">Reference proteome</keyword>
<evidence type="ECO:0000313" key="4">
    <source>
        <dbReference type="EMBL" id="KAG8097046.1"/>
    </source>
</evidence>
<dbReference type="GO" id="GO:0009507">
    <property type="term" value="C:chloroplast"/>
    <property type="evidence" value="ECO:0007669"/>
    <property type="project" value="TreeGrafter"/>
</dbReference>
<keyword evidence="2" id="KW-0676">Redox-active center</keyword>
<dbReference type="CDD" id="cd02947">
    <property type="entry name" value="TRX_family"/>
    <property type="match status" value="1"/>
</dbReference>
<protein>
    <recommendedName>
        <fullName evidence="3">Thioredoxin domain-containing protein</fullName>
    </recommendedName>
</protein>
<dbReference type="AlphaFoldDB" id="A0A8J6BY86"/>
<dbReference type="Pfam" id="PF00085">
    <property type="entry name" value="Thioredoxin"/>
    <property type="match status" value="1"/>
</dbReference>
<dbReference type="OrthoDB" id="2121326at2759"/>
<organism evidence="4 5">
    <name type="scientific">Zizania palustris</name>
    <name type="common">Northern wild rice</name>
    <dbReference type="NCBI Taxonomy" id="103762"/>
    <lineage>
        <taxon>Eukaryota</taxon>
        <taxon>Viridiplantae</taxon>
        <taxon>Streptophyta</taxon>
        <taxon>Embryophyta</taxon>
        <taxon>Tracheophyta</taxon>
        <taxon>Spermatophyta</taxon>
        <taxon>Magnoliopsida</taxon>
        <taxon>Liliopsida</taxon>
        <taxon>Poales</taxon>
        <taxon>Poaceae</taxon>
        <taxon>BOP clade</taxon>
        <taxon>Oryzoideae</taxon>
        <taxon>Oryzeae</taxon>
        <taxon>Zizaniinae</taxon>
        <taxon>Zizania</taxon>
    </lineage>
</organism>
<name>A0A8J6BY86_ZIZPA</name>
<evidence type="ECO:0000313" key="5">
    <source>
        <dbReference type="Proteomes" id="UP000729402"/>
    </source>
</evidence>
<dbReference type="Proteomes" id="UP000729402">
    <property type="component" value="Unassembled WGS sequence"/>
</dbReference>
<reference evidence="4" key="2">
    <citation type="submission" date="2021-02" db="EMBL/GenBank/DDBJ databases">
        <authorList>
            <person name="Kimball J.A."/>
            <person name="Haas M.W."/>
            <person name="Macchietto M."/>
            <person name="Kono T."/>
            <person name="Duquette J."/>
            <person name="Shao M."/>
        </authorList>
    </citation>
    <scope>NUCLEOTIDE SEQUENCE</scope>
    <source>
        <tissue evidence="4">Fresh leaf tissue</tissue>
    </source>
</reference>